<evidence type="ECO:0000313" key="2">
    <source>
        <dbReference type="Proteomes" id="UP000824469"/>
    </source>
</evidence>
<proteinExistence type="predicted"/>
<name>A0AA38CS01_TAXCH</name>
<reference evidence="1 2" key="1">
    <citation type="journal article" date="2021" name="Nat. Plants">
        <title>The Taxus genome provides insights into paclitaxel biosynthesis.</title>
        <authorList>
            <person name="Xiong X."/>
            <person name="Gou J."/>
            <person name="Liao Q."/>
            <person name="Li Y."/>
            <person name="Zhou Q."/>
            <person name="Bi G."/>
            <person name="Li C."/>
            <person name="Du R."/>
            <person name="Wang X."/>
            <person name="Sun T."/>
            <person name="Guo L."/>
            <person name="Liang H."/>
            <person name="Lu P."/>
            <person name="Wu Y."/>
            <person name="Zhang Z."/>
            <person name="Ro D.K."/>
            <person name="Shang Y."/>
            <person name="Huang S."/>
            <person name="Yan J."/>
        </authorList>
    </citation>
    <scope>NUCLEOTIDE SEQUENCE [LARGE SCALE GENOMIC DNA]</scope>
    <source>
        <strain evidence="1">Ta-2019</strain>
    </source>
</reference>
<evidence type="ECO:0000313" key="1">
    <source>
        <dbReference type="EMBL" id="KAH9301529.1"/>
    </source>
</evidence>
<sequence length="57" mass="6600">VIELSFYVDVQSFKPSVGLLLDKMLQVHGSQKMRICTMSMTKYKELLVKTYTNNDVQ</sequence>
<comment type="caution">
    <text evidence="1">The sequence shown here is derived from an EMBL/GenBank/DDBJ whole genome shotgun (WGS) entry which is preliminary data.</text>
</comment>
<gene>
    <name evidence="1" type="ORF">KI387_013112</name>
</gene>
<feature type="non-terminal residue" evidence="1">
    <location>
        <position position="57"/>
    </location>
</feature>
<dbReference type="Proteomes" id="UP000824469">
    <property type="component" value="Unassembled WGS sequence"/>
</dbReference>
<protein>
    <submittedName>
        <fullName evidence="1">Uncharacterized protein</fullName>
    </submittedName>
</protein>
<keyword evidence="2" id="KW-1185">Reference proteome</keyword>
<dbReference type="EMBL" id="JAHRHJ020000009">
    <property type="protein sequence ID" value="KAH9301529.1"/>
    <property type="molecule type" value="Genomic_DNA"/>
</dbReference>
<feature type="non-terminal residue" evidence="1">
    <location>
        <position position="1"/>
    </location>
</feature>
<organism evidence="1 2">
    <name type="scientific">Taxus chinensis</name>
    <name type="common">Chinese yew</name>
    <name type="synonym">Taxus wallichiana var. chinensis</name>
    <dbReference type="NCBI Taxonomy" id="29808"/>
    <lineage>
        <taxon>Eukaryota</taxon>
        <taxon>Viridiplantae</taxon>
        <taxon>Streptophyta</taxon>
        <taxon>Embryophyta</taxon>
        <taxon>Tracheophyta</taxon>
        <taxon>Spermatophyta</taxon>
        <taxon>Pinopsida</taxon>
        <taxon>Pinidae</taxon>
        <taxon>Conifers II</taxon>
        <taxon>Cupressales</taxon>
        <taxon>Taxaceae</taxon>
        <taxon>Taxus</taxon>
    </lineage>
</organism>
<dbReference type="AlphaFoldDB" id="A0AA38CS01"/>
<accession>A0AA38CS01</accession>